<keyword evidence="2 6" id="KW-0378">Hydrolase</keyword>
<evidence type="ECO:0000256" key="4">
    <source>
        <dbReference type="SAM" id="MobiDB-lite"/>
    </source>
</evidence>
<dbReference type="AlphaFoldDB" id="A0A6B8M412"/>
<dbReference type="KEGG" id="mpar:F7D14_00685"/>
<evidence type="ECO:0000256" key="5">
    <source>
        <dbReference type="SAM" id="SignalP"/>
    </source>
</evidence>
<evidence type="ECO:0000313" key="6">
    <source>
        <dbReference type="EMBL" id="QGM96153.1"/>
    </source>
</evidence>
<keyword evidence="3" id="KW-0326">Glycosidase</keyword>
<dbReference type="EMBL" id="CP044331">
    <property type="protein sequence ID" value="QGM96153.1"/>
    <property type="molecule type" value="Genomic_DNA"/>
</dbReference>
<keyword evidence="5" id="KW-0732">Signal</keyword>
<accession>A0A6B8M412</accession>
<evidence type="ECO:0000313" key="7">
    <source>
        <dbReference type="Proteomes" id="UP000422569"/>
    </source>
</evidence>
<organism evidence="6 7">
    <name type="scientific">Methylocystis parvus</name>
    <dbReference type="NCBI Taxonomy" id="134"/>
    <lineage>
        <taxon>Bacteria</taxon>
        <taxon>Pseudomonadati</taxon>
        <taxon>Pseudomonadota</taxon>
        <taxon>Alphaproteobacteria</taxon>
        <taxon>Hyphomicrobiales</taxon>
        <taxon>Methylocystaceae</taxon>
        <taxon>Methylocystis</taxon>
    </lineage>
</organism>
<comment type="similarity">
    <text evidence="1">Belongs to the glycosyl hydrolase 25 family.</text>
</comment>
<dbReference type="SUPFAM" id="SSF51445">
    <property type="entry name" value="(Trans)glycosidases"/>
    <property type="match status" value="1"/>
</dbReference>
<dbReference type="PROSITE" id="PS51904">
    <property type="entry name" value="GLYCOSYL_HYDROL_F25_2"/>
    <property type="match status" value="1"/>
</dbReference>
<keyword evidence="7" id="KW-1185">Reference proteome</keyword>
<dbReference type="PANTHER" id="PTHR34135">
    <property type="entry name" value="LYSOZYME"/>
    <property type="match status" value="1"/>
</dbReference>
<dbReference type="Gene3D" id="3.20.20.80">
    <property type="entry name" value="Glycosidases"/>
    <property type="match status" value="1"/>
</dbReference>
<dbReference type="GO" id="GO:0016998">
    <property type="term" value="P:cell wall macromolecule catabolic process"/>
    <property type="evidence" value="ECO:0007669"/>
    <property type="project" value="InterPro"/>
</dbReference>
<dbReference type="CDD" id="cd06413">
    <property type="entry name" value="GH25_muramidase_1"/>
    <property type="match status" value="1"/>
</dbReference>
<name>A0A6B8M412_9HYPH</name>
<dbReference type="PANTHER" id="PTHR34135:SF2">
    <property type="entry name" value="LYSOZYME"/>
    <property type="match status" value="1"/>
</dbReference>
<protein>
    <submittedName>
        <fullName evidence="6">Glycoside hydrolase family 25 protein</fullName>
    </submittedName>
</protein>
<feature type="chain" id="PRO_5025671408" evidence="5">
    <location>
        <begin position="27"/>
        <end position="347"/>
    </location>
</feature>
<feature type="region of interest" description="Disordered" evidence="4">
    <location>
        <begin position="326"/>
        <end position="347"/>
    </location>
</feature>
<dbReference type="GO" id="GO:0016052">
    <property type="term" value="P:carbohydrate catabolic process"/>
    <property type="evidence" value="ECO:0007669"/>
    <property type="project" value="TreeGrafter"/>
</dbReference>
<gene>
    <name evidence="6" type="ORF">F7D14_00685</name>
</gene>
<dbReference type="Pfam" id="PF01183">
    <property type="entry name" value="Glyco_hydro_25"/>
    <property type="match status" value="1"/>
</dbReference>
<evidence type="ECO:0000256" key="1">
    <source>
        <dbReference type="ARBA" id="ARBA00010646"/>
    </source>
</evidence>
<dbReference type="InterPro" id="IPR018077">
    <property type="entry name" value="Glyco_hydro_fam25_subgr"/>
</dbReference>
<dbReference type="SMART" id="SM00641">
    <property type="entry name" value="Glyco_25"/>
    <property type="match status" value="1"/>
</dbReference>
<dbReference type="InterPro" id="IPR002053">
    <property type="entry name" value="Glyco_hydro_25"/>
</dbReference>
<feature type="signal peptide" evidence="5">
    <location>
        <begin position="1"/>
        <end position="26"/>
    </location>
</feature>
<dbReference type="GO" id="GO:0003796">
    <property type="term" value="F:lysozyme activity"/>
    <property type="evidence" value="ECO:0007669"/>
    <property type="project" value="InterPro"/>
</dbReference>
<dbReference type="Proteomes" id="UP000422569">
    <property type="component" value="Chromosome"/>
</dbReference>
<proteinExistence type="inferred from homology"/>
<reference evidence="6 7" key="1">
    <citation type="submission" date="2019-09" db="EMBL/GenBank/DDBJ databases">
        <title>Isolation and complete genome sequencing of Methylocystis species.</title>
        <authorList>
            <person name="Rumah B.L."/>
            <person name="Stead C.E."/>
            <person name="Stevens B.C."/>
            <person name="Minton N.P."/>
            <person name="Grosse-Honebrink A."/>
            <person name="Zhang Y."/>
        </authorList>
    </citation>
    <scope>NUCLEOTIDE SEQUENCE [LARGE SCALE GENOMIC DNA]</scope>
    <source>
        <strain evidence="6 7">BRCS2</strain>
    </source>
</reference>
<sequence length="347" mass="38302">MRSLNISVSRFTALACVVAASAATLAACGSSYDPGYAKRPRFATSAPLVNAKKDPTFLAYAVPESDLHLFPATRSAEFAVHGIDVSKYQGDIDWEQVKESGVAFAFIKATEGGDKADSRFQYNWAAAKAAGVPRGAYHFVYWCRPPHEEIANFASVVPHESDALPPVLDVEPTPESRSCKRTLYREEAIRDMRIMLEAMERHYGKKPIIYSSVDFYQAILQPDALSEYPIWVRSTKYHPKVRYGDRKWTFWQYRSDGRVPGIVGAVDQNTFNGSFEQWRGWLGSTTGMHAHPVAAAPKQLDERAANKLIEDDPAMLKGVDKGAYEKDAPAAAVPTPPAGIEGQPDKG</sequence>
<dbReference type="PROSITE" id="PS51257">
    <property type="entry name" value="PROKAR_LIPOPROTEIN"/>
    <property type="match status" value="1"/>
</dbReference>
<evidence type="ECO:0000256" key="2">
    <source>
        <dbReference type="ARBA" id="ARBA00022801"/>
    </source>
</evidence>
<evidence type="ECO:0000256" key="3">
    <source>
        <dbReference type="ARBA" id="ARBA00023295"/>
    </source>
</evidence>
<dbReference type="GO" id="GO:0009253">
    <property type="term" value="P:peptidoglycan catabolic process"/>
    <property type="evidence" value="ECO:0007669"/>
    <property type="project" value="InterPro"/>
</dbReference>
<dbReference type="InterPro" id="IPR017853">
    <property type="entry name" value="GH"/>
</dbReference>